<evidence type="ECO:0000313" key="18">
    <source>
        <dbReference type="EMBL" id="KAL2267625.1"/>
    </source>
</evidence>
<evidence type="ECO:0000256" key="7">
    <source>
        <dbReference type="ARBA" id="ARBA00022605"/>
    </source>
</evidence>
<name>A0ABR4DB95_9PEZI</name>
<keyword evidence="10 15" id="KW-0496">Mitochondrion</keyword>
<keyword evidence="9" id="KW-0809">Transit peptide</keyword>
<evidence type="ECO:0000256" key="5">
    <source>
        <dbReference type="ARBA" id="ARBA00012697"/>
    </source>
</evidence>
<evidence type="ECO:0000256" key="1">
    <source>
        <dbReference type="ARBA" id="ARBA00002294"/>
    </source>
</evidence>
<comment type="function">
    <text evidence="1 15">N-acetylglutamate synthase involved in arginine biosynthesis.</text>
</comment>
<dbReference type="PROSITE" id="PS51731">
    <property type="entry name" value="GNAT_NAGS"/>
    <property type="match status" value="1"/>
</dbReference>
<reference evidence="18 19" key="1">
    <citation type="journal article" date="2024" name="Commun. Biol.">
        <title>Comparative genomic analysis of thermophilic fungi reveals convergent evolutionary adaptations and gene losses.</title>
        <authorList>
            <person name="Steindorff A.S."/>
            <person name="Aguilar-Pontes M.V."/>
            <person name="Robinson A.J."/>
            <person name="Andreopoulos B."/>
            <person name="LaButti K."/>
            <person name="Kuo A."/>
            <person name="Mondo S."/>
            <person name="Riley R."/>
            <person name="Otillar R."/>
            <person name="Haridas S."/>
            <person name="Lipzen A."/>
            <person name="Grimwood J."/>
            <person name="Schmutz J."/>
            <person name="Clum A."/>
            <person name="Reid I.D."/>
            <person name="Moisan M.C."/>
            <person name="Butler G."/>
            <person name="Nguyen T.T.M."/>
            <person name="Dewar K."/>
            <person name="Conant G."/>
            <person name="Drula E."/>
            <person name="Henrissat B."/>
            <person name="Hansel C."/>
            <person name="Singer S."/>
            <person name="Hutchinson M.I."/>
            <person name="de Vries R.P."/>
            <person name="Natvig D.O."/>
            <person name="Powell A.J."/>
            <person name="Tsang A."/>
            <person name="Grigoriev I.V."/>
        </authorList>
    </citation>
    <scope>NUCLEOTIDE SEQUENCE [LARGE SCALE GENOMIC DNA]</scope>
    <source>
        <strain evidence="18 19">ATCC 22073</strain>
    </source>
</reference>
<evidence type="ECO:0000313" key="19">
    <source>
        <dbReference type="Proteomes" id="UP001600064"/>
    </source>
</evidence>
<dbReference type="Gene3D" id="3.40.630.30">
    <property type="match status" value="1"/>
</dbReference>
<comment type="subcellular location">
    <subcellularLocation>
        <location evidence="2 15">Mitochondrion</location>
    </subcellularLocation>
</comment>
<evidence type="ECO:0000256" key="15">
    <source>
        <dbReference type="PIRNR" id="PIRNR007892"/>
    </source>
</evidence>
<evidence type="ECO:0000256" key="10">
    <source>
        <dbReference type="ARBA" id="ARBA00023128"/>
    </source>
</evidence>
<keyword evidence="7 15" id="KW-0028">Amino-acid biosynthesis</keyword>
<dbReference type="PANTHER" id="PTHR23342:SF4">
    <property type="entry name" value="AMINO-ACID ACETYLTRANSFERASE, MITOCHONDRIAL"/>
    <property type="match status" value="1"/>
</dbReference>
<dbReference type="EMBL" id="JAZGUE010000004">
    <property type="protein sequence ID" value="KAL2267625.1"/>
    <property type="molecule type" value="Genomic_DNA"/>
</dbReference>
<keyword evidence="11 15" id="KW-0012">Acyltransferase</keyword>
<evidence type="ECO:0000256" key="16">
    <source>
        <dbReference type="SAM" id="MobiDB-lite"/>
    </source>
</evidence>
<dbReference type="InterPro" id="IPR011190">
    <property type="entry name" value="GlcNAc_Synth_fun"/>
</dbReference>
<sequence length="670" mass="72590">MLGGRGVRGACKRATSATQSLAFRQGSIQRFSTAENGVRSGRSGEKRPPSATEAKQKRESDRQFLISVLESSATKRDAKTYLQTFGSWGAGPKTTPPPAAVVSDELRDRSGAPPSVQGPEAASVASAASAASASEVLHIAIVKVRQPQSWDDDLLDGVAKTLTRLRDLGLRSILVPDCDLDDGEAVHARQAIFQQTDRLIRAISRHSSPGAELVCSAIWKNGKAQHRLPTADFPDLFVGFGSGLTTPLRHGHILVVPPRALCDETLTYAPVNADGVIYALTSYFAGLQLGSQMAPEGEASRSVEPGLARNALVDRIIVIDPAGGIPRVRDGDGARVFVNLEEEFDKLHAVLVSRGQSDARKGTAGSTKARHAENLKLVKSTLAILPSTSSAIITSPAEAANRRAPPDQIHETSVGQFLGGVKTRRWHNPLIHNLITDRPIYSASLPIGRIKSSASGGDHALARLPTTTLAKKGLPVTIFPDPRNGPWTPPKPGAPRLRLTDTCIDLPRLVHLINDSFNRQLDVEHYLRRVENDLAGIIIAGEYEGGAILTWERPSGMDAETAYATRRLVPYLDKFAVLKRSQGAGGVADIVFNAMVRDCFPDGVCWRSRKNNPVNKWYFERSCGVKKLPDSNWAMFWTTPEAAESEQIMGDYEDVCRNIQPSWADTKPAD</sequence>
<dbReference type="Proteomes" id="UP001600064">
    <property type="component" value="Unassembled WGS sequence"/>
</dbReference>
<comment type="similarity">
    <text evidence="4 15">Belongs to the acetyltransferase family.</text>
</comment>
<evidence type="ECO:0000256" key="2">
    <source>
        <dbReference type="ARBA" id="ARBA00004173"/>
    </source>
</evidence>
<feature type="region of interest" description="Disordered" evidence="16">
    <location>
        <begin position="32"/>
        <end position="61"/>
    </location>
</feature>
<evidence type="ECO:0000256" key="12">
    <source>
        <dbReference type="ARBA" id="ARBA00030346"/>
    </source>
</evidence>
<dbReference type="EC" id="2.3.1.1" evidence="5 15"/>
<keyword evidence="8 15" id="KW-0808">Transferase</keyword>
<evidence type="ECO:0000256" key="6">
    <source>
        <dbReference type="ARBA" id="ARBA00018802"/>
    </source>
</evidence>
<dbReference type="RefSeq" id="XP_070866352.1">
    <property type="nucleotide sequence ID" value="XM_071011443.1"/>
</dbReference>
<evidence type="ECO:0000256" key="4">
    <source>
        <dbReference type="ARBA" id="ARBA00008694"/>
    </source>
</evidence>
<dbReference type="CDD" id="cd04266">
    <property type="entry name" value="DUF619-NAGS-FABP"/>
    <property type="match status" value="1"/>
</dbReference>
<evidence type="ECO:0000256" key="14">
    <source>
        <dbReference type="ARBA" id="ARBA00048372"/>
    </source>
</evidence>
<dbReference type="GeneID" id="98126087"/>
<comment type="caution">
    <text evidence="18">The sequence shown here is derived from an EMBL/GenBank/DDBJ whole genome shotgun (WGS) entry which is preliminary data.</text>
</comment>
<feature type="compositionally biased region" description="Basic and acidic residues" evidence="16">
    <location>
        <begin position="42"/>
        <end position="61"/>
    </location>
</feature>
<gene>
    <name evidence="18" type="ORF">VTJ83DRAFT_4902</name>
</gene>
<proteinExistence type="inferred from homology"/>
<evidence type="ECO:0000259" key="17">
    <source>
        <dbReference type="PROSITE" id="PS51731"/>
    </source>
</evidence>
<dbReference type="InterPro" id="IPR006855">
    <property type="entry name" value="Vertebrate-like_GNAT_dom"/>
</dbReference>
<dbReference type="PANTHER" id="PTHR23342">
    <property type="entry name" value="N-ACETYLGLUTAMATE SYNTHASE"/>
    <property type="match status" value="1"/>
</dbReference>
<feature type="region of interest" description="Disordered" evidence="16">
    <location>
        <begin position="85"/>
        <end position="119"/>
    </location>
</feature>
<organism evidence="18 19">
    <name type="scientific">Remersonia thermophila</name>
    <dbReference type="NCBI Taxonomy" id="72144"/>
    <lineage>
        <taxon>Eukaryota</taxon>
        <taxon>Fungi</taxon>
        <taxon>Dikarya</taxon>
        <taxon>Ascomycota</taxon>
        <taxon>Pezizomycotina</taxon>
        <taxon>Sordariomycetes</taxon>
        <taxon>Sordariomycetidae</taxon>
        <taxon>Sordariales</taxon>
        <taxon>Sordariales incertae sedis</taxon>
        <taxon>Remersonia</taxon>
    </lineage>
</organism>
<dbReference type="PIRSF" id="PIRSF007892">
    <property type="entry name" value="NAGS_fungal"/>
    <property type="match status" value="1"/>
</dbReference>
<comment type="catalytic activity">
    <reaction evidence="14 15">
        <text>L-glutamate + acetyl-CoA = N-acetyl-L-glutamate + CoA + H(+)</text>
        <dbReference type="Rhea" id="RHEA:24292"/>
        <dbReference type="ChEBI" id="CHEBI:15378"/>
        <dbReference type="ChEBI" id="CHEBI:29985"/>
        <dbReference type="ChEBI" id="CHEBI:44337"/>
        <dbReference type="ChEBI" id="CHEBI:57287"/>
        <dbReference type="ChEBI" id="CHEBI:57288"/>
        <dbReference type="EC" id="2.3.1.1"/>
    </reaction>
</comment>
<evidence type="ECO:0000256" key="9">
    <source>
        <dbReference type="ARBA" id="ARBA00022946"/>
    </source>
</evidence>
<evidence type="ECO:0000256" key="13">
    <source>
        <dbReference type="ARBA" id="ARBA00033251"/>
    </source>
</evidence>
<accession>A0ABR4DB95</accession>
<evidence type="ECO:0000256" key="3">
    <source>
        <dbReference type="ARBA" id="ARBA00004925"/>
    </source>
</evidence>
<feature type="domain" description="N-acetyltransferase" evidence="17">
    <location>
        <begin position="493"/>
        <end position="661"/>
    </location>
</feature>
<keyword evidence="19" id="KW-1185">Reference proteome</keyword>
<dbReference type="Pfam" id="PF04768">
    <property type="entry name" value="NAT"/>
    <property type="match status" value="1"/>
</dbReference>
<protein>
    <recommendedName>
        <fullName evidence="6 15">Amino-acid acetyltransferase, mitochondrial</fullName>
        <ecNumber evidence="5 15">2.3.1.1</ecNumber>
    </recommendedName>
    <alternativeName>
        <fullName evidence="12 15">Glutamate N-acetyltransferase</fullName>
    </alternativeName>
    <alternativeName>
        <fullName evidence="13 15">N-acetylglutamate synthase</fullName>
    </alternativeName>
</protein>
<evidence type="ECO:0000256" key="8">
    <source>
        <dbReference type="ARBA" id="ARBA00022679"/>
    </source>
</evidence>
<evidence type="ECO:0000256" key="11">
    <source>
        <dbReference type="ARBA" id="ARBA00023315"/>
    </source>
</evidence>
<comment type="pathway">
    <text evidence="3 15">Amino-acid biosynthesis; L-arginine biosynthesis; N(2)-acetyl-L-ornithine from L-glutamate: step 1/4.</text>
</comment>